<reference evidence="3 4" key="1">
    <citation type="submission" date="2017-11" db="EMBL/GenBank/DDBJ databases">
        <title>De novo assembly and phasing of dikaryotic genomes from two isolates of Puccinia coronata f. sp. avenae, the causal agent of oat crown rust.</title>
        <authorList>
            <person name="Miller M.E."/>
            <person name="Zhang Y."/>
            <person name="Omidvar V."/>
            <person name="Sperschneider J."/>
            <person name="Schwessinger B."/>
            <person name="Raley C."/>
            <person name="Palmer J.M."/>
            <person name="Garnica D."/>
            <person name="Upadhyaya N."/>
            <person name="Rathjen J."/>
            <person name="Taylor J.M."/>
            <person name="Park R.F."/>
            <person name="Dodds P.N."/>
            <person name="Hirsch C.D."/>
            <person name="Kianian S.F."/>
            <person name="Figueroa M."/>
        </authorList>
    </citation>
    <scope>NUCLEOTIDE SEQUENCE [LARGE SCALE GENOMIC DNA]</scope>
    <source>
        <strain evidence="3">12NC29</strain>
    </source>
</reference>
<keyword evidence="4" id="KW-1185">Reference proteome</keyword>
<comment type="caution">
    <text evidence="3">The sequence shown here is derived from an EMBL/GenBank/DDBJ whole genome shotgun (WGS) entry which is preliminary data.</text>
</comment>
<feature type="compositionally biased region" description="Low complexity" evidence="1">
    <location>
        <begin position="39"/>
        <end position="48"/>
    </location>
</feature>
<evidence type="ECO:0000313" key="2">
    <source>
        <dbReference type="EMBL" id="PLW07266.1"/>
    </source>
</evidence>
<proteinExistence type="predicted"/>
<evidence type="ECO:0000256" key="1">
    <source>
        <dbReference type="SAM" id="MobiDB-lite"/>
    </source>
</evidence>
<dbReference type="AlphaFoldDB" id="A0A2N5V0Q1"/>
<feature type="region of interest" description="Disordered" evidence="1">
    <location>
        <begin position="39"/>
        <end position="64"/>
    </location>
</feature>
<feature type="region of interest" description="Disordered" evidence="1">
    <location>
        <begin position="1"/>
        <end position="27"/>
    </location>
</feature>
<name>A0A2N5V0Q1_9BASI</name>
<evidence type="ECO:0000313" key="4">
    <source>
        <dbReference type="Proteomes" id="UP000235388"/>
    </source>
</evidence>
<protein>
    <submittedName>
        <fullName evidence="3">Uncharacterized protein</fullName>
    </submittedName>
</protein>
<sequence length="565" mass="63403">MVELQISRAASKKAKTSASQTEGENQDCLIPAANLGMNNDTNNTIMTDSHPGTAGATEKTPKETAAKDDIDNVSIDDAEFLECLKATPTVPAKRAPDQRDTEGIRAMAAEARKAGDTVFADALAQRLAGLITKNRPIVATALEASPEEKTDRFEDDGKLTYAIGKVTNHNNIGFTPYLNENIRKKAMAQNLEKQTIDLASIKETTISYKGFPFVPKWDMNFASWTNNHRSFYKTLLNVYGNKKFSALLKQHKDNCEDISDKFCFMVAFRYNLNVRANVFSFCVGAKRQAISDISKRRELVVQECLQTVRNFREIDWLDNLYAPGQPFASIDPLTGQSKGMPTYQSLATQYPPSHYHNANTYAMAYQGIPGSYHRSKAPAHLKMNQAFNPQQSFPYNQSYGFPPPVNAASHNQGTYGRPRNQDASTKFGIGVMFGPYWTCFKLKNGWQGSNHPYKNIAWAETVAIRVGLLMLKKLKKFRRGTNIIAWTDNTGTKAALRNKKAKNVHVNNEWKKIQEILIEEEVEVTLRRVTSKDNIADALLRGEAEGEEKNRFQIELPDDLKCFLV</sequence>
<dbReference type="EMBL" id="PGCJ01001240">
    <property type="protein sequence ID" value="PLW07266.1"/>
    <property type="molecule type" value="Genomic_DNA"/>
</dbReference>
<dbReference type="STRING" id="200324.A0A2N5V0Q1"/>
<accession>A0A2N5V0Q1</accession>
<dbReference type="EMBL" id="PGCJ01000147">
    <property type="protein sequence ID" value="PLW43466.1"/>
    <property type="molecule type" value="Genomic_DNA"/>
</dbReference>
<dbReference type="OrthoDB" id="2515405at2759"/>
<organism evidence="3 4">
    <name type="scientific">Puccinia coronata f. sp. avenae</name>
    <dbReference type="NCBI Taxonomy" id="200324"/>
    <lineage>
        <taxon>Eukaryota</taxon>
        <taxon>Fungi</taxon>
        <taxon>Dikarya</taxon>
        <taxon>Basidiomycota</taxon>
        <taxon>Pucciniomycotina</taxon>
        <taxon>Pucciniomycetes</taxon>
        <taxon>Pucciniales</taxon>
        <taxon>Pucciniaceae</taxon>
        <taxon>Puccinia</taxon>
    </lineage>
</organism>
<dbReference type="Proteomes" id="UP000235388">
    <property type="component" value="Unassembled WGS sequence"/>
</dbReference>
<gene>
    <name evidence="3" type="ORF">PCANC_10068</name>
    <name evidence="2" type="ORF">PCANC_26493</name>
</gene>
<dbReference type="PANTHER" id="PTHR33050:SF7">
    <property type="entry name" value="RIBONUCLEASE H"/>
    <property type="match status" value="1"/>
</dbReference>
<dbReference type="InterPro" id="IPR052055">
    <property type="entry name" value="Hepadnavirus_pol/RT"/>
</dbReference>
<dbReference type="PANTHER" id="PTHR33050">
    <property type="entry name" value="REVERSE TRANSCRIPTASE DOMAIN-CONTAINING PROTEIN"/>
    <property type="match status" value="1"/>
</dbReference>
<evidence type="ECO:0000313" key="3">
    <source>
        <dbReference type="EMBL" id="PLW43466.1"/>
    </source>
</evidence>